<feature type="region of interest" description="Disordered" evidence="1">
    <location>
        <begin position="18"/>
        <end position="38"/>
    </location>
</feature>
<evidence type="ECO:0000313" key="4">
    <source>
        <dbReference type="Proteomes" id="UP001303160"/>
    </source>
</evidence>
<reference evidence="3" key="1">
    <citation type="journal article" date="2023" name="Mol. Phylogenet. Evol.">
        <title>Genome-scale phylogeny and comparative genomics of the fungal order Sordariales.</title>
        <authorList>
            <person name="Hensen N."/>
            <person name="Bonometti L."/>
            <person name="Westerberg I."/>
            <person name="Brannstrom I.O."/>
            <person name="Guillou S."/>
            <person name="Cros-Aarteil S."/>
            <person name="Calhoun S."/>
            <person name="Haridas S."/>
            <person name="Kuo A."/>
            <person name="Mondo S."/>
            <person name="Pangilinan J."/>
            <person name="Riley R."/>
            <person name="LaButti K."/>
            <person name="Andreopoulos B."/>
            <person name="Lipzen A."/>
            <person name="Chen C."/>
            <person name="Yan M."/>
            <person name="Daum C."/>
            <person name="Ng V."/>
            <person name="Clum A."/>
            <person name="Steindorff A."/>
            <person name="Ohm R.A."/>
            <person name="Martin F."/>
            <person name="Silar P."/>
            <person name="Natvig D.O."/>
            <person name="Lalanne C."/>
            <person name="Gautier V."/>
            <person name="Ament-Velasquez S.L."/>
            <person name="Kruys A."/>
            <person name="Hutchinson M.I."/>
            <person name="Powell A.J."/>
            <person name="Barry K."/>
            <person name="Miller A.N."/>
            <person name="Grigoriev I.V."/>
            <person name="Debuchy R."/>
            <person name="Gladieux P."/>
            <person name="Hiltunen Thoren M."/>
            <person name="Johannesson H."/>
        </authorList>
    </citation>
    <scope>NUCLEOTIDE SEQUENCE</scope>
    <source>
        <strain evidence="3">CBS 315.58</strain>
    </source>
</reference>
<keyword evidence="2" id="KW-0812">Transmembrane</keyword>
<sequence length="515" mass="55491">MAALEIPTNGQRRHIEFRRVSPTHRRAPPRPSTLSEPPEPLPYVSLFLELALSGCDIHAPLASHLSQYKSPFKMKRTAVFATAIGLATTVAATNTPTGSHRDAVNRRSTPSMNQQGTKRVEPRSPIRWASPGSGNSNGGGGSSNGLRDQATDVAYGIGTDYLEDRTGISLPGRNSGGSGFSWKNRKRSVVEPRGRSNGGGRGGGFLNAVKDTAYDQGTNYIEDQTGINLPDRNGQSSSGGGFGGWWKNRKREVTVDEVVVEVLDQLKDGESKSDEATADALKEIVKDTVKNDDDTSIGDVVEALTEANEDGDSKSKDGSADTIGDILDALSSDHKNDDKDEDKEEETVADKIKDLVDSDSSDSKSSHGDTLEEKLEELEKETSKLDKDDPRAEMIDELIDELIDEAATLDEIPVEYFQYWMAVQSCLDPVHLLTTKGLVASHLTRRGTAPILVTPTKTVKREEEKPAEVKLGLAQPFGAEMAQTSGAGDGLFERATVGYLIFGLAIAMLASGVAF</sequence>
<keyword evidence="2" id="KW-1133">Transmembrane helix</keyword>
<name>A0AAN7AWL7_9PEZI</name>
<dbReference type="Proteomes" id="UP001303160">
    <property type="component" value="Unassembled WGS sequence"/>
</dbReference>
<feature type="region of interest" description="Disordered" evidence="1">
    <location>
        <begin position="226"/>
        <end position="246"/>
    </location>
</feature>
<feature type="compositionally biased region" description="Basic and acidic residues" evidence="1">
    <location>
        <begin position="346"/>
        <end position="373"/>
    </location>
</feature>
<feature type="region of interest" description="Disordered" evidence="1">
    <location>
        <begin position="93"/>
        <end position="148"/>
    </location>
</feature>
<evidence type="ECO:0000313" key="3">
    <source>
        <dbReference type="EMBL" id="KAK4200095.1"/>
    </source>
</evidence>
<feature type="region of interest" description="Disordered" evidence="1">
    <location>
        <begin position="330"/>
        <end position="389"/>
    </location>
</feature>
<feature type="compositionally biased region" description="Polar residues" evidence="1">
    <location>
        <begin position="106"/>
        <end position="117"/>
    </location>
</feature>
<feature type="compositionally biased region" description="Basic and acidic residues" evidence="1">
    <location>
        <begin position="380"/>
        <end position="389"/>
    </location>
</feature>
<proteinExistence type="predicted"/>
<feature type="transmembrane region" description="Helical" evidence="2">
    <location>
        <begin position="497"/>
        <end position="514"/>
    </location>
</feature>
<keyword evidence="2" id="KW-0472">Membrane</keyword>
<keyword evidence="4" id="KW-1185">Reference proteome</keyword>
<reference evidence="3" key="2">
    <citation type="submission" date="2023-05" db="EMBL/GenBank/DDBJ databases">
        <authorList>
            <consortium name="Lawrence Berkeley National Laboratory"/>
            <person name="Steindorff A."/>
            <person name="Hensen N."/>
            <person name="Bonometti L."/>
            <person name="Westerberg I."/>
            <person name="Brannstrom I.O."/>
            <person name="Guillou S."/>
            <person name="Cros-Aarteil S."/>
            <person name="Calhoun S."/>
            <person name="Haridas S."/>
            <person name="Kuo A."/>
            <person name="Mondo S."/>
            <person name="Pangilinan J."/>
            <person name="Riley R."/>
            <person name="Labutti K."/>
            <person name="Andreopoulos B."/>
            <person name="Lipzen A."/>
            <person name="Chen C."/>
            <person name="Yanf M."/>
            <person name="Daum C."/>
            <person name="Ng V."/>
            <person name="Clum A."/>
            <person name="Ohm R."/>
            <person name="Martin F."/>
            <person name="Silar P."/>
            <person name="Natvig D."/>
            <person name="Lalanne C."/>
            <person name="Gautier V."/>
            <person name="Ament-Velasquez S.L."/>
            <person name="Kruys A."/>
            <person name="Hutchinson M.I."/>
            <person name="Powell A.J."/>
            <person name="Barry K."/>
            <person name="Miller A.N."/>
            <person name="Grigoriev I.V."/>
            <person name="Debuchy R."/>
            <person name="Gladieux P."/>
            <person name="Thoren M.H."/>
            <person name="Johannesson H."/>
        </authorList>
    </citation>
    <scope>NUCLEOTIDE SEQUENCE</scope>
    <source>
        <strain evidence="3">CBS 315.58</strain>
    </source>
</reference>
<comment type="caution">
    <text evidence="3">The sequence shown here is derived from an EMBL/GenBank/DDBJ whole genome shotgun (WGS) entry which is preliminary data.</text>
</comment>
<organism evidence="3 4">
    <name type="scientific">Triangularia verruculosa</name>
    <dbReference type="NCBI Taxonomy" id="2587418"/>
    <lineage>
        <taxon>Eukaryota</taxon>
        <taxon>Fungi</taxon>
        <taxon>Dikarya</taxon>
        <taxon>Ascomycota</taxon>
        <taxon>Pezizomycotina</taxon>
        <taxon>Sordariomycetes</taxon>
        <taxon>Sordariomycetidae</taxon>
        <taxon>Sordariales</taxon>
        <taxon>Podosporaceae</taxon>
        <taxon>Triangularia</taxon>
    </lineage>
</organism>
<dbReference type="AlphaFoldDB" id="A0AAN7AWL7"/>
<protein>
    <submittedName>
        <fullName evidence="3">Uncharacterized protein</fullName>
    </submittedName>
</protein>
<evidence type="ECO:0000256" key="2">
    <source>
        <dbReference type="SAM" id="Phobius"/>
    </source>
</evidence>
<accession>A0AAN7AWL7</accession>
<evidence type="ECO:0000256" key="1">
    <source>
        <dbReference type="SAM" id="MobiDB-lite"/>
    </source>
</evidence>
<feature type="compositionally biased region" description="Gly residues" evidence="1">
    <location>
        <begin position="196"/>
        <end position="205"/>
    </location>
</feature>
<dbReference type="EMBL" id="MU863923">
    <property type="protein sequence ID" value="KAK4200095.1"/>
    <property type="molecule type" value="Genomic_DNA"/>
</dbReference>
<gene>
    <name evidence="3" type="ORF">QBC40DRAFT_226255</name>
</gene>
<feature type="region of interest" description="Disordered" evidence="1">
    <location>
        <begin position="164"/>
        <end position="205"/>
    </location>
</feature>